<dbReference type="OrthoDB" id="27175at2157"/>
<accession>G7VCN9</accession>
<proteinExistence type="predicted"/>
<dbReference type="BioCyc" id="PSP1104324:GJSN-2404-MONOMER"/>
<dbReference type="STRING" id="1104324.P186_2458"/>
<dbReference type="HOGENOM" id="CLU_172289_0_0_2"/>
<reference evidence="1 2" key="1">
    <citation type="journal article" date="2012" name="J. Bacteriol.">
        <title>Complete genome sequence of strain 1860, a crenarchaeon of the genus pyrobaculum able to grow with various electron acceptors.</title>
        <authorList>
            <person name="Mardanov A.V."/>
            <person name="Gumerov V.M."/>
            <person name="Slobodkina G.B."/>
            <person name="Beletsky A.V."/>
            <person name="Bonch-Osmolovskaya E.A."/>
            <person name="Ravin N.V."/>
            <person name="Skryabin K.G."/>
        </authorList>
    </citation>
    <scope>NUCLEOTIDE SEQUENCE [LARGE SCALE GENOMIC DNA]</scope>
    <source>
        <strain evidence="1 2">1860</strain>
    </source>
</reference>
<dbReference type="AlphaFoldDB" id="G7VCN9"/>
<dbReference type="EMBL" id="CP003098">
    <property type="protein sequence ID" value="AET33844.1"/>
    <property type="molecule type" value="Genomic_DNA"/>
</dbReference>
<dbReference type="RefSeq" id="WP_014289669.1">
    <property type="nucleotide sequence ID" value="NC_016645.1"/>
</dbReference>
<gene>
    <name evidence="1" type="ORF">P186_2458</name>
</gene>
<sequence length="111" mass="12555">MPIVKTYVDERGEPVARIVEEDGIRVISMDVFREVAQVPEGAEAVEITERYRVLARRRPLLGGFCEFVYFQFRGGVQLINVKYVGPDDVEMVIPALLKAVDEEAGRGKEEK</sequence>
<name>G7VCN9_9CREN</name>
<dbReference type="KEGG" id="pyr:P186_2458"/>
<dbReference type="GeneID" id="11594060"/>
<dbReference type="eggNOG" id="arCOG05480">
    <property type="taxonomic scope" value="Archaea"/>
</dbReference>
<organism evidence="1 2">
    <name type="scientific">Pyrobaculum ferrireducens</name>
    <dbReference type="NCBI Taxonomy" id="1104324"/>
    <lineage>
        <taxon>Archaea</taxon>
        <taxon>Thermoproteota</taxon>
        <taxon>Thermoprotei</taxon>
        <taxon>Thermoproteales</taxon>
        <taxon>Thermoproteaceae</taxon>
        <taxon>Pyrobaculum</taxon>
    </lineage>
</organism>
<keyword evidence="2" id="KW-1185">Reference proteome</keyword>
<dbReference type="Proteomes" id="UP000005867">
    <property type="component" value="Chromosome"/>
</dbReference>
<protein>
    <submittedName>
        <fullName evidence="1">Uncharacterized protein</fullName>
    </submittedName>
</protein>
<evidence type="ECO:0000313" key="1">
    <source>
        <dbReference type="EMBL" id="AET33844.1"/>
    </source>
</evidence>
<evidence type="ECO:0000313" key="2">
    <source>
        <dbReference type="Proteomes" id="UP000005867"/>
    </source>
</evidence>